<dbReference type="RefSeq" id="WP_040069446.1">
    <property type="nucleotide sequence ID" value="NZ_CP144470.1"/>
</dbReference>
<name>A0A0C2EVF5_9PSED</name>
<proteinExistence type="predicted"/>
<evidence type="ECO:0000313" key="2">
    <source>
        <dbReference type="EMBL" id="KIH82618.1"/>
    </source>
</evidence>
<evidence type="ECO:0000313" key="3">
    <source>
        <dbReference type="Proteomes" id="UP000031535"/>
    </source>
</evidence>
<protein>
    <submittedName>
        <fullName evidence="2">NADH-ubiquinone oxidoreductase chain E</fullName>
    </submittedName>
</protein>
<sequence length="213" mass="23936">MSYLLEQYWGWMLLALILGLLVGWITSQAARQYHWIAGWLNVTLWVFAVGVIVALLKWLPGRAGFWLETALLLFAAYLVGCWFSAWIHARLAADAASSSTDLRPGARAAATDAAGVGSRPLIMEKPTGTLDNLKLISGVGHKNEAVLHELGIYRFSQIAQWTEPQVHWIEHYFSFPGRVEREDWRGQARVLAQGIETEFAKRVRRGEVDTSED</sequence>
<dbReference type="Proteomes" id="UP000031535">
    <property type="component" value="Unassembled WGS sequence"/>
</dbReference>
<keyword evidence="3" id="KW-1185">Reference proteome</keyword>
<gene>
    <name evidence="2" type="ORF">UCMB321_3616</name>
</gene>
<keyword evidence="1" id="KW-1133">Transmembrane helix</keyword>
<dbReference type="EMBL" id="JXDG01000047">
    <property type="protein sequence ID" value="KIH82618.1"/>
    <property type="molecule type" value="Genomic_DNA"/>
</dbReference>
<keyword evidence="1" id="KW-0812">Transmembrane</keyword>
<dbReference type="OrthoDB" id="7059739at2"/>
<feature type="transmembrane region" description="Helical" evidence="1">
    <location>
        <begin position="71"/>
        <end position="89"/>
    </location>
</feature>
<evidence type="ECO:0000256" key="1">
    <source>
        <dbReference type="SAM" id="Phobius"/>
    </source>
</evidence>
<dbReference type="AlphaFoldDB" id="A0A0C2EVF5"/>
<feature type="transmembrane region" description="Helical" evidence="1">
    <location>
        <begin position="39"/>
        <end position="59"/>
    </location>
</feature>
<organism evidence="2 3">
    <name type="scientific">Pseudomonas batumici</name>
    <dbReference type="NCBI Taxonomy" id="226910"/>
    <lineage>
        <taxon>Bacteria</taxon>
        <taxon>Pseudomonadati</taxon>
        <taxon>Pseudomonadota</taxon>
        <taxon>Gammaproteobacteria</taxon>
        <taxon>Pseudomonadales</taxon>
        <taxon>Pseudomonadaceae</taxon>
        <taxon>Pseudomonas</taxon>
    </lineage>
</organism>
<keyword evidence="1" id="KW-0472">Membrane</keyword>
<keyword evidence="2" id="KW-0830">Ubiquinone</keyword>
<dbReference type="PATRIC" id="fig|226910.6.peg.3608"/>
<comment type="caution">
    <text evidence="2">The sequence shown here is derived from an EMBL/GenBank/DDBJ whole genome shotgun (WGS) entry which is preliminary data.</text>
</comment>
<dbReference type="STRING" id="226910.UCMB321_3616"/>
<accession>A0A0C2EVF5</accession>
<reference evidence="2 3" key="1">
    <citation type="submission" date="2015-01" db="EMBL/GenBank/DDBJ databases">
        <title>Complete genome of Pseudomonas batumici UCM B-321 producer of the batumin antibiotic with strong antistaphilococcal and potential anticancer activity.</title>
        <authorList>
            <person name="Klochko V.V."/>
            <person name="Zelena L.B."/>
            <person name="Elena K.A."/>
            <person name="Reva O.N."/>
        </authorList>
    </citation>
    <scope>NUCLEOTIDE SEQUENCE [LARGE SCALE GENOMIC DNA]</scope>
    <source>
        <strain evidence="2 3">UCM B-321</strain>
    </source>
</reference>